<gene>
    <name evidence="2" type="ORF">B9G39_01715</name>
</gene>
<keyword evidence="3" id="KW-1185">Reference proteome</keyword>
<sequence length="248" mass="26996">MSNQTSRYLTAAQTHQGNVRRINEDAYLIGIDGASGHSNHIWAIADGMGGHFAGDLASRMIIDELASLPMNESLDDAIKTVQQTLLEVNRRLIEDVTIKPGSSVIGSTVVTAVLSGYECACIWAGDSRLYVFRDDALYQISHDHSVVQELVDQGLITAEEALVHPQANVITRAIGSDINLALDIRVFDVMPGDRLLLCSDGLYGEVPVDVIKSGLRQRNIEQCVQKLIESTLAGRAKDNVTVNVIDIQ</sequence>
<dbReference type="Gene3D" id="3.60.40.10">
    <property type="entry name" value="PPM-type phosphatase domain"/>
    <property type="match status" value="1"/>
</dbReference>
<name>A0A4V1IN26_9GAMM</name>
<dbReference type="GO" id="GO:0004722">
    <property type="term" value="F:protein serine/threonine phosphatase activity"/>
    <property type="evidence" value="ECO:0007669"/>
    <property type="project" value="InterPro"/>
</dbReference>
<dbReference type="InterPro" id="IPR015655">
    <property type="entry name" value="PP2C"/>
</dbReference>
<dbReference type="CDD" id="cd00143">
    <property type="entry name" value="PP2Cc"/>
    <property type="match status" value="1"/>
</dbReference>
<dbReference type="EMBL" id="NDXW01000001">
    <property type="protein sequence ID" value="RDH42261.1"/>
    <property type="molecule type" value="Genomic_DNA"/>
</dbReference>
<dbReference type="SMART" id="SM00332">
    <property type="entry name" value="PP2Cc"/>
    <property type="match status" value="1"/>
</dbReference>
<dbReference type="SMART" id="SM00331">
    <property type="entry name" value="PP2C_SIG"/>
    <property type="match status" value="1"/>
</dbReference>
<dbReference type="Pfam" id="PF13672">
    <property type="entry name" value="PP2C_2"/>
    <property type="match status" value="1"/>
</dbReference>
<dbReference type="InterPro" id="IPR036457">
    <property type="entry name" value="PPM-type-like_dom_sf"/>
</dbReference>
<comment type="caution">
    <text evidence="2">The sequence shown here is derived from an EMBL/GenBank/DDBJ whole genome shotgun (WGS) entry which is preliminary data.</text>
</comment>
<dbReference type="AlphaFoldDB" id="A0A4V1IN26"/>
<dbReference type="PANTHER" id="PTHR13832:SF827">
    <property type="entry name" value="PROTEIN PHOSPHATASE 1L"/>
    <property type="match status" value="1"/>
</dbReference>
<dbReference type="PANTHER" id="PTHR13832">
    <property type="entry name" value="PROTEIN PHOSPHATASE 2C"/>
    <property type="match status" value="1"/>
</dbReference>
<reference evidence="2 3" key="1">
    <citation type="submission" date="2017-04" db="EMBL/GenBank/DDBJ databases">
        <title>Draft genome sequence of Zooshikella ganghwensis VG4 isolated from Red Sea sediments.</title>
        <authorList>
            <person name="Rehman Z."/>
            <person name="Alam I."/>
            <person name="Kamau A."/>
            <person name="Bajic V."/>
            <person name="Leiknes T."/>
        </authorList>
    </citation>
    <scope>NUCLEOTIDE SEQUENCE [LARGE SCALE GENOMIC DNA]</scope>
    <source>
        <strain evidence="2 3">VG4</strain>
    </source>
</reference>
<dbReference type="InterPro" id="IPR001932">
    <property type="entry name" value="PPM-type_phosphatase-like_dom"/>
</dbReference>
<organism evidence="2 3">
    <name type="scientific">Zooshikella ganghwensis</name>
    <dbReference type="NCBI Taxonomy" id="202772"/>
    <lineage>
        <taxon>Bacteria</taxon>
        <taxon>Pseudomonadati</taxon>
        <taxon>Pseudomonadota</taxon>
        <taxon>Gammaproteobacteria</taxon>
        <taxon>Oceanospirillales</taxon>
        <taxon>Zooshikellaceae</taxon>
        <taxon>Zooshikella</taxon>
    </lineage>
</organism>
<proteinExistence type="predicted"/>
<evidence type="ECO:0000313" key="3">
    <source>
        <dbReference type="Proteomes" id="UP000257039"/>
    </source>
</evidence>
<protein>
    <submittedName>
        <fullName evidence="2">Serine/threonine-protein phosphatase</fullName>
    </submittedName>
</protein>
<evidence type="ECO:0000313" key="2">
    <source>
        <dbReference type="EMBL" id="RDH42261.1"/>
    </source>
</evidence>
<dbReference type="Proteomes" id="UP000257039">
    <property type="component" value="Unassembled WGS sequence"/>
</dbReference>
<accession>A0A4V1IN26</accession>
<dbReference type="RefSeq" id="WP_027708340.1">
    <property type="nucleotide sequence ID" value="NZ_JAEVHG010000004.1"/>
</dbReference>
<feature type="domain" description="PPM-type phosphatase" evidence="1">
    <location>
        <begin position="6"/>
        <end position="247"/>
    </location>
</feature>
<dbReference type="SUPFAM" id="SSF81606">
    <property type="entry name" value="PP2C-like"/>
    <property type="match status" value="1"/>
</dbReference>
<dbReference type="PROSITE" id="PS51746">
    <property type="entry name" value="PPM_2"/>
    <property type="match status" value="1"/>
</dbReference>
<evidence type="ECO:0000259" key="1">
    <source>
        <dbReference type="PROSITE" id="PS51746"/>
    </source>
</evidence>